<name>A0A1X7V8S1_AMPQE</name>
<evidence type="ECO:0000313" key="1">
    <source>
        <dbReference type="EnsemblMetazoa" id="Aqu2.1.36685_001"/>
    </source>
</evidence>
<protein>
    <submittedName>
        <fullName evidence="1">Uncharacterized protein</fullName>
    </submittedName>
</protein>
<sequence>MHANMHWLTSSALVAPRVHICFMHKCKCIKT</sequence>
<reference evidence="1" key="1">
    <citation type="submission" date="2017-05" db="UniProtKB">
        <authorList>
            <consortium name="EnsemblMetazoa"/>
        </authorList>
    </citation>
    <scope>IDENTIFICATION</scope>
</reference>
<proteinExistence type="predicted"/>
<dbReference type="InParanoid" id="A0A1X7V8S1"/>
<dbReference type="AlphaFoldDB" id="A0A1X7V8S1"/>
<organism evidence="1">
    <name type="scientific">Amphimedon queenslandica</name>
    <name type="common">Sponge</name>
    <dbReference type="NCBI Taxonomy" id="400682"/>
    <lineage>
        <taxon>Eukaryota</taxon>
        <taxon>Metazoa</taxon>
        <taxon>Porifera</taxon>
        <taxon>Demospongiae</taxon>
        <taxon>Heteroscleromorpha</taxon>
        <taxon>Haplosclerida</taxon>
        <taxon>Niphatidae</taxon>
        <taxon>Amphimedon</taxon>
    </lineage>
</organism>
<dbReference type="EnsemblMetazoa" id="Aqu2.1.36685_001">
    <property type="protein sequence ID" value="Aqu2.1.36685_001"/>
    <property type="gene ID" value="Aqu2.1.36685"/>
</dbReference>
<accession>A0A1X7V8S1</accession>